<dbReference type="HAMAP" id="MF_00222">
    <property type="entry name" value="Shikimate_DH_AroE"/>
    <property type="match status" value="1"/>
</dbReference>
<gene>
    <name evidence="10" type="primary">aroE</name>
    <name evidence="10" type="ORF">NSA58_18725</name>
</gene>
<feature type="non-terminal residue" evidence="10">
    <location>
        <position position="1"/>
    </location>
</feature>
<feature type="domain" description="Quinate/shikimate 5-dehydrogenase/glutamyl-tRNA reductase" evidence="8">
    <location>
        <begin position="133"/>
        <end position="211"/>
    </location>
</feature>
<evidence type="ECO:0000259" key="9">
    <source>
        <dbReference type="Pfam" id="PF08501"/>
    </source>
</evidence>
<dbReference type="PANTHER" id="PTHR21089">
    <property type="entry name" value="SHIKIMATE DEHYDROGENASE"/>
    <property type="match status" value="1"/>
</dbReference>
<keyword evidence="11" id="KW-1185">Reference proteome</keyword>
<dbReference type="GO" id="GO:0009423">
    <property type="term" value="P:chorismate biosynthetic process"/>
    <property type="evidence" value="ECO:0007669"/>
    <property type="project" value="TreeGrafter"/>
</dbReference>
<dbReference type="InterPro" id="IPR011342">
    <property type="entry name" value="Shikimate_DH"/>
</dbReference>
<protein>
    <recommendedName>
        <fullName evidence="2">shikimate dehydrogenase (NADP(+))</fullName>
        <ecNumber evidence="2">1.1.1.25</ecNumber>
    </recommendedName>
</protein>
<keyword evidence="5 10" id="KW-0560">Oxidoreductase</keyword>
<dbReference type="EMBL" id="JANKBY010000420">
    <property type="protein sequence ID" value="MCR1824819.1"/>
    <property type="molecule type" value="Genomic_DNA"/>
</dbReference>
<evidence type="ECO:0000259" key="8">
    <source>
        <dbReference type="Pfam" id="PF01488"/>
    </source>
</evidence>
<organism evidence="10 11">
    <name type="scientific">Terrisporobacter muris</name>
    <dbReference type="NCBI Taxonomy" id="2963284"/>
    <lineage>
        <taxon>Bacteria</taxon>
        <taxon>Bacillati</taxon>
        <taxon>Bacillota</taxon>
        <taxon>Clostridia</taxon>
        <taxon>Peptostreptococcales</taxon>
        <taxon>Peptostreptococcaceae</taxon>
        <taxon>Terrisporobacter</taxon>
    </lineage>
</organism>
<dbReference type="PANTHER" id="PTHR21089:SF1">
    <property type="entry name" value="BIFUNCTIONAL 3-DEHYDROQUINATE DEHYDRATASE_SHIKIMATE DEHYDROGENASE, CHLOROPLASTIC"/>
    <property type="match status" value="1"/>
</dbReference>
<dbReference type="RefSeq" id="WP_257560827.1">
    <property type="nucleotide sequence ID" value="NZ_JANKBY010000420.1"/>
</dbReference>
<dbReference type="CDD" id="cd01065">
    <property type="entry name" value="NAD_bind_Shikimate_DH"/>
    <property type="match status" value="1"/>
</dbReference>
<reference evidence="10" key="1">
    <citation type="submission" date="2022-07" db="EMBL/GenBank/DDBJ databases">
        <title>Enhanced cultured diversity of the mouse gut microbiota enables custom-made synthetic communities.</title>
        <authorList>
            <person name="Afrizal A."/>
        </authorList>
    </citation>
    <scope>NUCLEOTIDE SEQUENCE</scope>
    <source>
        <strain evidence="10">DSM 29186</strain>
    </source>
</reference>
<accession>A0A9X2S3F8</accession>
<dbReference type="GO" id="GO:0008652">
    <property type="term" value="P:amino acid biosynthetic process"/>
    <property type="evidence" value="ECO:0007669"/>
    <property type="project" value="UniProtKB-KW"/>
</dbReference>
<dbReference type="GO" id="GO:0050661">
    <property type="term" value="F:NADP binding"/>
    <property type="evidence" value="ECO:0007669"/>
    <property type="project" value="InterPro"/>
</dbReference>
<name>A0A9X2S3F8_9FIRM</name>
<dbReference type="Proteomes" id="UP001140817">
    <property type="component" value="Unassembled WGS sequence"/>
</dbReference>
<keyword evidence="6" id="KW-0057">Aromatic amino acid biosynthesis</keyword>
<dbReference type="GO" id="GO:0004764">
    <property type="term" value="F:shikimate 3-dehydrogenase (NADP+) activity"/>
    <property type="evidence" value="ECO:0007669"/>
    <property type="project" value="UniProtKB-EC"/>
</dbReference>
<evidence type="ECO:0000313" key="11">
    <source>
        <dbReference type="Proteomes" id="UP001140817"/>
    </source>
</evidence>
<proteinExistence type="inferred from homology"/>
<evidence type="ECO:0000256" key="7">
    <source>
        <dbReference type="ARBA" id="ARBA00049442"/>
    </source>
</evidence>
<dbReference type="AlphaFoldDB" id="A0A9X2S3F8"/>
<dbReference type="SUPFAM" id="SSF53223">
    <property type="entry name" value="Aminoacid dehydrogenase-like, N-terminal domain"/>
    <property type="match status" value="1"/>
</dbReference>
<dbReference type="GO" id="GO:0019632">
    <property type="term" value="P:shikimate metabolic process"/>
    <property type="evidence" value="ECO:0007669"/>
    <property type="project" value="InterPro"/>
</dbReference>
<dbReference type="InterPro" id="IPR013708">
    <property type="entry name" value="Shikimate_DH-bd_N"/>
</dbReference>
<evidence type="ECO:0000256" key="5">
    <source>
        <dbReference type="ARBA" id="ARBA00023002"/>
    </source>
</evidence>
<evidence type="ECO:0000256" key="1">
    <source>
        <dbReference type="ARBA" id="ARBA00004871"/>
    </source>
</evidence>
<dbReference type="EC" id="1.1.1.25" evidence="2"/>
<dbReference type="NCBIfam" id="TIGR00507">
    <property type="entry name" value="aroE"/>
    <property type="match status" value="1"/>
</dbReference>
<evidence type="ECO:0000256" key="4">
    <source>
        <dbReference type="ARBA" id="ARBA00022857"/>
    </source>
</evidence>
<dbReference type="InterPro" id="IPR046346">
    <property type="entry name" value="Aminoacid_DH-like_N_sf"/>
</dbReference>
<dbReference type="SUPFAM" id="SSF51735">
    <property type="entry name" value="NAD(P)-binding Rossmann-fold domains"/>
    <property type="match status" value="1"/>
</dbReference>
<dbReference type="Gene3D" id="3.40.50.10860">
    <property type="entry name" value="Leucine Dehydrogenase, chain A, domain 1"/>
    <property type="match status" value="1"/>
</dbReference>
<sequence length="297" mass="33596">YKIYDNKHNKGVTMNINSNTKLIGLLGQPVSQSFSPSIHNYLSQKYKKNNIYMCFEIEKNNLQNVALGIKTFNMKGCNVTIPYKVEIIPYLDKVEKNALLIGAVNTIKNVNDELIGYNTDGIGFIKSLKDEGYSLKDKKVIILGAGGACRSIAVELANHEVSYIEIRNRSEKNAKCICDLINSNFQSKTNYNIKPVEENDLNSFDILINTTPIGMESKDCPIDVNINPPKNLLVCDIVYKPHETTLLSWAKKNNLNVVYGINMLINQGLLAYEIWENIKTSEDDLKEIKNIYFNSLK</sequence>
<comment type="pathway">
    <text evidence="1">Metabolic intermediate biosynthesis; chorismate biosynthesis; chorismate from D-erythrose 4-phosphate and phosphoenolpyruvate: step 4/7.</text>
</comment>
<evidence type="ECO:0000256" key="6">
    <source>
        <dbReference type="ARBA" id="ARBA00023141"/>
    </source>
</evidence>
<dbReference type="Pfam" id="PF01488">
    <property type="entry name" value="Shikimate_DH"/>
    <property type="match status" value="1"/>
</dbReference>
<evidence type="ECO:0000256" key="2">
    <source>
        <dbReference type="ARBA" id="ARBA00012962"/>
    </source>
</evidence>
<dbReference type="Gene3D" id="3.40.50.720">
    <property type="entry name" value="NAD(P)-binding Rossmann-like Domain"/>
    <property type="match status" value="1"/>
</dbReference>
<dbReference type="InterPro" id="IPR022893">
    <property type="entry name" value="Shikimate_DH_fam"/>
</dbReference>
<feature type="domain" description="Shikimate dehydrogenase substrate binding N-terminal" evidence="9">
    <location>
        <begin position="25"/>
        <end position="107"/>
    </location>
</feature>
<dbReference type="InterPro" id="IPR006151">
    <property type="entry name" value="Shikm_DH/Glu-tRNA_Rdtase"/>
</dbReference>
<dbReference type="GO" id="GO:0009073">
    <property type="term" value="P:aromatic amino acid family biosynthetic process"/>
    <property type="evidence" value="ECO:0007669"/>
    <property type="project" value="UniProtKB-KW"/>
</dbReference>
<dbReference type="InterPro" id="IPR036291">
    <property type="entry name" value="NAD(P)-bd_dom_sf"/>
</dbReference>
<evidence type="ECO:0000256" key="3">
    <source>
        <dbReference type="ARBA" id="ARBA00022605"/>
    </source>
</evidence>
<keyword evidence="3" id="KW-0028">Amino-acid biosynthesis</keyword>
<comment type="catalytic activity">
    <reaction evidence="7">
        <text>shikimate + NADP(+) = 3-dehydroshikimate + NADPH + H(+)</text>
        <dbReference type="Rhea" id="RHEA:17737"/>
        <dbReference type="ChEBI" id="CHEBI:15378"/>
        <dbReference type="ChEBI" id="CHEBI:16630"/>
        <dbReference type="ChEBI" id="CHEBI:36208"/>
        <dbReference type="ChEBI" id="CHEBI:57783"/>
        <dbReference type="ChEBI" id="CHEBI:58349"/>
        <dbReference type="EC" id="1.1.1.25"/>
    </reaction>
</comment>
<evidence type="ECO:0000313" key="10">
    <source>
        <dbReference type="EMBL" id="MCR1824819.1"/>
    </source>
</evidence>
<dbReference type="Pfam" id="PF08501">
    <property type="entry name" value="Shikimate_dh_N"/>
    <property type="match status" value="1"/>
</dbReference>
<keyword evidence="4" id="KW-0521">NADP</keyword>
<comment type="caution">
    <text evidence="10">The sequence shown here is derived from an EMBL/GenBank/DDBJ whole genome shotgun (WGS) entry which is preliminary data.</text>
</comment>